<organism evidence="1 2">
    <name type="scientific">Paraburkholderia phenoliruptrix</name>
    <dbReference type="NCBI Taxonomy" id="252970"/>
    <lineage>
        <taxon>Bacteria</taxon>
        <taxon>Pseudomonadati</taxon>
        <taxon>Pseudomonadota</taxon>
        <taxon>Betaproteobacteria</taxon>
        <taxon>Burkholderiales</taxon>
        <taxon>Burkholderiaceae</taxon>
        <taxon>Paraburkholderia</taxon>
    </lineage>
</organism>
<dbReference type="Proteomes" id="UP000494102">
    <property type="component" value="Unassembled WGS sequence"/>
</dbReference>
<dbReference type="GeneID" id="27796000"/>
<sequence>MLTLEINPRWVLADLLEDRVNPYAFRAVARNYPKLGLRRLLVEASLVIGPGQDDGRTVKAATP</sequence>
<accession>A0A6J5K9V9</accession>
<gene>
    <name evidence="1" type="ORF">LMG9964_04083</name>
</gene>
<dbReference type="RefSeq" id="WP_041745029.1">
    <property type="nucleotide sequence ID" value="NZ_CADILN010000005.1"/>
</dbReference>
<name>A0A6J5K9V9_9BURK</name>
<protein>
    <submittedName>
        <fullName evidence="1">Uncharacterized protein</fullName>
    </submittedName>
</protein>
<reference evidence="1 2" key="1">
    <citation type="submission" date="2020-04" db="EMBL/GenBank/DDBJ databases">
        <authorList>
            <person name="De Canck E."/>
        </authorList>
    </citation>
    <scope>NUCLEOTIDE SEQUENCE [LARGE SCALE GENOMIC DNA]</scope>
    <source>
        <strain evidence="1 2">LMG 9964</strain>
    </source>
</reference>
<evidence type="ECO:0000313" key="2">
    <source>
        <dbReference type="Proteomes" id="UP000494102"/>
    </source>
</evidence>
<dbReference type="AlphaFoldDB" id="A0A6J5K9V9"/>
<proteinExistence type="predicted"/>
<dbReference type="EMBL" id="CADILN010000005">
    <property type="protein sequence ID" value="CAB4050417.1"/>
    <property type="molecule type" value="Genomic_DNA"/>
</dbReference>
<evidence type="ECO:0000313" key="1">
    <source>
        <dbReference type="EMBL" id="CAB4050417.1"/>
    </source>
</evidence>